<sequence>MNIASFWAAFFVVLGGIIGKLIDYLIGRQKNKLENVEKGEGLFLLRISFPLPFFPHDFHRKEEIVGKEAK</sequence>
<evidence type="ECO:0000313" key="2">
    <source>
        <dbReference type="EMBL" id="GEN36844.1"/>
    </source>
</evidence>
<feature type="transmembrane region" description="Helical" evidence="1">
    <location>
        <begin position="6"/>
        <end position="26"/>
    </location>
</feature>
<dbReference type="RefSeq" id="WP_146812466.1">
    <property type="nucleotide sequence ID" value="NZ_BJXX01000245.1"/>
</dbReference>
<evidence type="ECO:0000313" key="3">
    <source>
        <dbReference type="Proteomes" id="UP000321157"/>
    </source>
</evidence>
<dbReference type="Proteomes" id="UP000321157">
    <property type="component" value="Unassembled WGS sequence"/>
</dbReference>
<dbReference type="EMBL" id="BJXX01000245">
    <property type="protein sequence ID" value="GEN36844.1"/>
    <property type="molecule type" value="Genomic_DNA"/>
</dbReference>
<keyword evidence="1" id="KW-1133">Transmembrane helix</keyword>
<keyword evidence="3" id="KW-1185">Reference proteome</keyword>
<name>A0A511VDB3_9BACL</name>
<dbReference type="AlphaFoldDB" id="A0A511VDB3"/>
<dbReference type="OrthoDB" id="9812980at2"/>
<comment type="caution">
    <text evidence="2">The sequence shown here is derived from an EMBL/GenBank/DDBJ whole genome shotgun (WGS) entry which is preliminary data.</text>
</comment>
<organism evidence="2 3">
    <name type="scientific">Aneurinibacillus danicus</name>
    <dbReference type="NCBI Taxonomy" id="267746"/>
    <lineage>
        <taxon>Bacteria</taxon>
        <taxon>Bacillati</taxon>
        <taxon>Bacillota</taxon>
        <taxon>Bacilli</taxon>
        <taxon>Bacillales</taxon>
        <taxon>Paenibacillaceae</taxon>
        <taxon>Aneurinibacillus group</taxon>
        <taxon>Aneurinibacillus</taxon>
    </lineage>
</organism>
<reference evidence="2 3" key="1">
    <citation type="submission" date="2019-07" db="EMBL/GenBank/DDBJ databases">
        <title>Whole genome shotgun sequence of Aneurinibacillus danicus NBRC 102444.</title>
        <authorList>
            <person name="Hosoyama A."/>
            <person name="Uohara A."/>
            <person name="Ohji S."/>
            <person name="Ichikawa N."/>
        </authorList>
    </citation>
    <scope>NUCLEOTIDE SEQUENCE [LARGE SCALE GENOMIC DNA]</scope>
    <source>
        <strain evidence="2 3">NBRC 102444</strain>
    </source>
</reference>
<accession>A0A511VDB3</accession>
<keyword evidence="1" id="KW-0812">Transmembrane</keyword>
<evidence type="ECO:0000256" key="1">
    <source>
        <dbReference type="SAM" id="Phobius"/>
    </source>
</evidence>
<protein>
    <submittedName>
        <fullName evidence="2">Uncharacterized protein</fullName>
    </submittedName>
</protein>
<proteinExistence type="predicted"/>
<keyword evidence="1" id="KW-0472">Membrane</keyword>
<gene>
    <name evidence="2" type="ORF">ADA01nite_43040</name>
</gene>